<sequence>MFPFGKSGYIIPRFQFAFFHEVFAMPHSVEDLQMLRLVKAFQKLSDQDARRSVVLYVEEQVERQILNSRQKLKRTEH</sequence>
<evidence type="ECO:0000313" key="1">
    <source>
        <dbReference type="EMBL" id="GGI33692.1"/>
    </source>
</evidence>
<dbReference type="EMBL" id="BMHC01000033">
    <property type="protein sequence ID" value="GGI33692.1"/>
    <property type="molecule type" value="Genomic_DNA"/>
</dbReference>
<gene>
    <name evidence="1" type="ORF">GCM10010987_75650</name>
</gene>
<dbReference type="AlphaFoldDB" id="A0A410V432"/>
<organism evidence="1 2">
    <name type="scientific">Bradyrhizobium guangdongense</name>
    <dbReference type="NCBI Taxonomy" id="1325090"/>
    <lineage>
        <taxon>Bacteria</taxon>
        <taxon>Pseudomonadati</taxon>
        <taxon>Pseudomonadota</taxon>
        <taxon>Alphaproteobacteria</taxon>
        <taxon>Hyphomicrobiales</taxon>
        <taxon>Nitrobacteraceae</taxon>
        <taxon>Bradyrhizobium</taxon>
    </lineage>
</organism>
<reference evidence="1" key="2">
    <citation type="submission" date="2022-12" db="EMBL/GenBank/DDBJ databases">
        <authorList>
            <person name="Sun Q."/>
            <person name="Zhou Y."/>
        </authorList>
    </citation>
    <scope>NUCLEOTIDE SEQUENCE</scope>
    <source>
        <strain evidence="1">CGMCC 1.15034</strain>
    </source>
</reference>
<protein>
    <submittedName>
        <fullName evidence="1">Uncharacterized protein</fullName>
    </submittedName>
</protein>
<proteinExistence type="predicted"/>
<comment type="caution">
    <text evidence="1">The sequence shown here is derived from an EMBL/GenBank/DDBJ whole genome shotgun (WGS) entry which is preliminary data.</text>
</comment>
<name>A0A410V432_9BRAD</name>
<accession>A0A410V432</accession>
<reference evidence="1" key="1">
    <citation type="journal article" date="2014" name="Int. J. Syst. Evol. Microbiol.">
        <title>Complete genome sequence of Corynebacterium casei LMG S-19264T (=DSM 44701T), isolated from a smear-ripened cheese.</title>
        <authorList>
            <consortium name="US DOE Joint Genome Institute (JGI-PGF)"/>
            <person name="Walter F."/>
            <person name="Albersmeier A."/>
            <person name="Kalinowski J."/>
            <person name="Ruckert C."/>
        </authorList>
    </citation>
    <scope>NUCLEOTIDE SEQUENCE</scope>
    <source>
        <strain evidence="1">CGMCC 1.15034</strain>
    </source>
</reference>
<evidence type="ECO:0000313" key="2">
    <source>
        <dbReference type="Proteomes" id="UP000625079"/>
    </source>
</evidence>
<dbReference type="Proteomes" id="UP000625079">
    <property type="component" value="Unassembled WGS sequence"/>
</dbReference>